<evidence type="ECO:0000256" key="2">
    <source>
        <dbReference type="SAM" id="SignalP"/>
    </source>
</evidence>
<keyword evidence="4" id="KW-1185">Reference proteome</keyword>
<dbReference type="Proteomes" id="UP001160550">
    <property type="component" value="Unassembled WGS sequence"/>
</dbReference>
<sequence length="317" mass="33737">MMQKLSLLLMACLAMPATARPSCPDLDAPPAAVCIAGPYGLAYAEVEKDAAMAARALEAAAAPFEFYLGVRPPPGVLVLSTSYSSGDARDFARGQGLGFGMSWLPASAGLLSRPDSRTGRSAGRRGARPPDHEGILRHELGHAIYVATFWPDSRAVEAQYGGPAADWLDEAVAMLLEPADSQRARASAFMAAWRASPDRVPRLEHFLRMPHPALALAETMRTNGRATQSGVVSMQLPAGHTSDALTMFYGHALVFAGFLVDASGDPRILRHVTNAAVAGADFETWLADQGASFGLPATLPLLEARWSAWLQQVVSKD</sequence>
<reference evidence="3" key="2">
    <citation type="submission" date="2023-04" db="EMBL/GenBank/DDBJ databases">
        <authorList>
            <person name="Sun J.-Q."/>
        </authorList>
    </citation>
    <scope>NUCLEOTIDE SEQUENCE</scope>
    <source>
        <strain evidence="3">CC-YY355</strain>
    </source>
</reference>
<evidence type="ECO:0000313" key="3">
    <source>
        <dbReference type="EMBL" id="MDH7452403.1"/>
    </source>
</evidence>
<comment type="caution">
    <text evidence="3">The sequence shown here is derived from an EMBL/GenBank/DDBJ whole genome shotgun (WGS) entry which is preliminary data.</text>
</comment>
<keyword evidence="2" id="KW-0732">Signal</keyword>
<evidence type="ECO:0000256" key="1">
    <source>
        <dbReference type="SAM" id="MobiDB-lite"/>
    </source>
</evidence>
<protein>
    <recommendedName>
        <fullName evidence="5">Peptidase MA-like domain-containing protein</fullName>
    </recommendedName>
</protein>
<reference evidence="3" key="1">
    <citation type="journal article" date="2007" name="Int. J. Syst. Evol. Microbiol.">
        <title>Luteimonas composti sp. nov., a moderately thermophilic bacterium isolated from food waste.</title>
        <authorList>
            <person name="Young C.C."/>
            <person name="Kampfer P."/>
            <person name="Chen W.M."/>
            <person name="Yen W.S."/>
            <person name="Arun A.B."/>
            <person name="Lai W.A."/>
            <person name="Shen F.T."/>
            <person name="Rekha P.D."/>
            <person name="Lin K.Y."/>
            <person name="Chou J.H."/>
        </authorList>
    </citation>
    <scope>NUCLEOTIDE SEQUENCE</scope>
    <source>
        <strain evidence="3">CC-YY355</strain>
    </source>
</reference>
<dbReference type="EMBL" id="JARYGX010000011">
    <property type="protein sequence ID" value="MDH7452403.1"/>
    <property type="molecule type" value="Genomic_DNA"/>
</dbReference>
<accession>A0ABT6MPM3</accession>
<feature type="signal peptide" evidence="2">
    <location>
        <begin position="1"/>
        <end position="19"/>
    </location>
</feature>
<name>A0ABT6MPM3_9GAMM</name>
<proteinExistence type="predicted"/>
<organism evidence="3 4">
    <name type="scientific">Luteimonas composti</name>
    <dbReference type="NCBI Taxonomy" id="398257"/>
    <lineage>
        <taxon>Bacteria</taxon>
        <taxon>Pseudomonadati</taxon>
        <taxon>Pseudomonadota</taxon>
        <taxon>Gammaproteobacteria</taxon>
        <taxon>Lysobacterales</taxon>
        <taxon>Lysobacteraceae</taxon>
        <taxon>Luteimonas</taxon>
    </lineage>
</organism>
<dbReference type="RefSeq" id="WP_280941613.1">
    <property type="nucleotide sequence ID" value="NZ_JARYGX010000011.1"/>
</dbReference>
<feature type="chain" id="PRO_5045643912" description="Peptidase MA-like domain-containing protein" evidence="2">
    <location>
        <begin position="20"/>
        <end position="317"/>
    </location>
</feature>
<evidence type="ECO:0000313" key="4">
    <source>
        <dbReference type="Proteomes" id="UP001160550"/>
    </source>
</evidence>
<feature type="region of interest" description="Disordered" evidence="1">
    <location>
        <begin position="110"/>
        <end position="133"/>
    </location>
</feature>
<evidence type="ECO:0008006" key="5">
    <source>
        <dbReference type="Google" id="ProtNLM"/>
    </source>
</evidence>
<gene>
    <name evidence="3" type="ORF">QF205_04800</name>
</gene>